<dbReference type="Proteomes" id="UP000643525">
    <property type="component" value="Unassembled WGS sequence"/>
</dbReference>
<dbReference type="InterPro" id="IPR037069">
    <property type="entry name" value="AcylCoA_DH/ox_N_sf"/>
</dbReference>
<evidence type="ECO:0000259" key="9">
    <source>
        <dbReference type="Pfam" id="PF02771"/>
    </source>
</evidence>
<dbReference type="InterPro" id="IPR012258">
    <property type="entry name" value="Acyl-CoA_oxidase"/>
</dbReference>
<keyword evidence="5 11" id="KW-0560">Oxidoreductase</keyword>
<feature type="domain" description="Acyl-CoA dehydrogenase/oxidase N-terminal" evidence="9">
    <location>
        <begin position="53"/>
        <end position="143"/>
    </location>
</feature>
<evidence type="ECO:0000259" key="7">
    <source>
        <dbReference type="Pfam" id="PF01756"/>
    </source>
</evidence>
<name>A0ABR9JDT9_9MICC</name>
<feature type="domain" description="Acyl-CoA oxidase C-alpha1" evidence="10">
    <location>
        <begin position="296"/>
        <end position="455"/>
    </location>
</feature>
<dbReference type="PIRSF" id="PIRSF000168">
    <property type="entry name" value="Acyl-CoA_oxidase"/>
    <property type="match status" value="1"/>
</dbReference>
<dbReference type="SUPFAM" id="SSF47203">
    <property type="entry name" value="Acyl-CoA dehydrogenase C-terminal domain-like"/>
    <property type="match status" value="2"/>
</dbReference>
<dbReference type="Pfam" id="PF02771">
    <property type="entry name" value="Acyl-CoA_dh_N"/>
    <property type="match status" value="1"/>
</dbReference>
<keyword evidence="3" id="KW-0285">Flavoprotein</keyword>
<dbReference type="InterPro" id="IPR055060">
    <property type="entry name" value="ACOX_C_alpha1"/>
</dbReference>
<protein>
    <submittedName>
        <fullName evidence="11">Acyl-CoA oxidase</fullName>
        <ecNumber evidence="11">1.3.3.6</ecNumber>
    </submittedName>
</protein>
<dbReference type="InterPro" id="IPR009100">
    <property type="entry name" value="AcylCoA_DH/oxidase_NM_dom_sf"/>
</dbReference>
<feature type="domain" description="Acyl-CoA oxidase/dehydrogenase middle" evidence="8">
    <location>
        <begin position="151"/>
        <end position="260"/>
    </location>
</feature>
<dbReference type="GO" id="GO:0003997">
    <property type="term" value="F:acyl-CoA oxidase activity"/>
    <property type="evidence" value="ECO:0007669"/>
    <property type="project" value="UniProtKB-EC"/>
</dbReference>
<dbReference type="InterPro" id="IPR036250">
    <property type="entry name" value="AcylCo_DH-like_C"/>
</dbReference>
<organism evidence="11 12">
    <name type="scientific">Nesterenkonia lutea</name>
    <dbReference type="NCBI Taxonomy" id="272919"/>
    <lineage>
        <taxon>Bacteria</taxon>
        <taxon>Bacillati</taxon>
        <taxon>Actinomycetota</taxon>
        <taxon>Actinomycetes</taxon>
        <taxon>Micrococcales</taxon>
        <taxon>Micrococcaceae</taxon>
        <taxon>Nesterenkonia</taxon>
    </lineage>
</organism>
<reference evidence="11 12" key="1">
    <citation type="submission" date="2020-10" db="EMBL/GenBank/DDBJ databases">
        <title>Sequencing the genomes of 1000 actinobacteria strains.</title>
        <authorList>
            <person name="Klenk H.-P."/>
        </authorList>
    </citation>
    <scope>NUCLEOTIDE SEQUENCE [LARGE SCALE GENOMIC DNA]</scope>
    <source>
        <strain evidence="11 12">DSM 15666</strain>
    </source>
</reference>
<comment type="cofactor">
    <cofactor evidence="1">
        <name>FAD</name>
        <dbReference type="ChEBI" id="CHEBI:57692"/>
    </cofactor>
</comment>
<dbReference type="Gene3D" id="2.40.110.10">
    <property type="entry name" value="Butyryl-CoA Dehydrogenase, subunit A, domain 2"/>
    <property type="match status" value="1"/>
</dbReference>
<dbReference type="PANTHER" id="PTHR10909">
    <property type="entry name" value="ELECTRON TRANSPORT OXIDOREDUCTASE"/>
    <property type="match status" value="1"/>
</dbReference>
<dbReference type="Pfam" id="PF02770">
    <property type="entry name" value="Acyl-CoA_dh_M"/>
    <property type="match status" value="1"/>
</dbReference>
<dbReference type="InterPro" id="IPR046373">
    <property type="entry name" value="Acyl-CoA_Oxase/DH_mid-dom_sf"/>
</dbReference>
<keyword evidence="4" id="KW-0274">FAD</keyword>
<evidence type="ECO:0000313" key="11">
    <source>
        <dbReference type="EMBL" id="MBE1524088.1"/>
    </source>
</evidence>
<accession>A0ABR9JDT9</accession>
<dbReference type="Gene3D" id="1.10.540.10">
    <property type="entry name" value="Acyl-CoA dehydrogenase/oxidase, N-terminal domain"/>
    <property type="match status" value="1"/>
</dbReference>
<dbReference type="InterPro" id="IPR006091">
    <property type="entry name" value="Acyl-CoA_Oxase/DH_mid-dom"/>
</dbReference>
<dbReference type="InterPro" id="IPR013786">
    <property type="entry name" value="AcylCoA_DH/ox_N"/>
</dbReference>
<feature type="compositionally biased region" description="Basic and acidic residues" evidence="6">
    <location>
        <begin position="10"/>
        <end position="22"/>
    </location>
</feature>
<evidence type="ECO:0000256" key="1">
    <source>
        <dbReference type="ARBA" id="ARBA00001974"/>
    </source>
</evidence>
<comment type="similarity">
    <text evidence="2">Belongs to the acyl-CoA oxidase family.</text>
</comment>
<dbReference type="Pfam" id="PF22924">
    <property type="entry name" value="ACOX_C_alpha1"/>
    <property type="match status" value="1"/>
</dbReference>
<sequence length="690" mass="76834">MSHHQVTDPVDAHETADSVGEPRVDKKVMEDVLLGRFADTRRAARTLMKDPAFHKIEGQSKEDHRERVFKQMHLLAEDGAVHRAFPREFGGSDAHGANIAAFEELVTADPSLQIKAGVQWGLFAAAVMHLGSEDHHRRFLPGTMDLSAPGAFAMTEFGHGSDVAAIGTTATYDPDTEEFVLDTPFPAATKRYLGNAANDAKDAVVFAQLITNGVNHGVHCLYTHIRDEDGQPLEGITITDEGQKGGLNGVDNGCFTFEKVRVPRTNLLNRYGDVAADGTYTSPIDSPGRRFFTMLGTLVQGRVSLTGASVAASKLALIGAITYGNQRRQFNASSTIEEEVLLDYQLHQRRLLPRLATTFAANFAHENLLTKLDDVFSGKDDSDENRQELETLAAAIKSVTTWHALDTLQEAREACGGAGFISENRLVSLRADLDVYATFEGDNNVLLQLVAKRLLSDYAAEFKDADFGALSRFVANQAQSTVMNRFGLRRTFQSVQDTGDERRSANWFKQAEVQRQLLTERSRQMVIDVAGELRSASKLPAAKQAAIFNEHQFEIINAAKAHADLLLWESFTDALERVSDPGTKQIMTWLRDLYALTRIEETLDWYLLNGRISDQRARTLSPYINRLLRRLRPHAQDIVDSFGYSPEHVRMEITSGSEARRQEESMEYYRALRASPTAPVDEKLLHARRK</sequence>
<dbReference type="SUPFAM" id="SSF56645">
    <property type="entry name" value="Acyl-CoA dehydrogenase NM domain-like"/>
    <property type="match status" value="1"/>
</dbReference>
<feature type="domain" description="Acyl-CoA oxidase C-terminal" evidence="7">
    <location>
        <begin position="515"/>
        <end position="645"/>
    </location>
</feature>
<evidence type="ECO:0000256" key="3">
    <source>
        <dbReference type="ARBA" id="ARBA00022630"/>
    </source>
</evidence>
<evidence type="ECO:0000256" key="4">
    <source>
        <dbReference type="ARBA" id="ARBA00022827"/>
    </source>
</evidence>
<dbReference type="EC" id="1.3.3.6" evidence="11"/>
<evidence type="ECO:0000256" key="6">
    <source>
        <dbReference type="SAM" id="MobiDB-lite"/>
    </source>
</evidence>
<evidence type="ECO:0000259" key="8">
    <source>
        <dbReference type="Pfam" id="PF02770"/>
    </source>
</evidence>
<keyword evidence="12" id="KW-1185">Reference proteome</keyword>
<proteinExistence type="inferred from homology"/>
<evidence type="ECO:0000259" key="10">
    <source>
        <dbReference type="Pfam" id="PF22924"/>
    </source>
</evidence>
<feature type="region of interest" description="Disordered" evidence="6">
    <location>
        <begin position="1"/>
        <end position="22"/>
    </location>
</feature>
<evidence type="ECO:0000256" key="5">
    <source>
        <dbReference type="ARBA" id="ARBA00023002"/>
    </source>
</evidence>
<evidence type="ECO:0000256" key="2">
    <source>
        <dbReference type="ARBA" id="ARBA00006288"/>
    </source>
</evidence>
<evidence type="ECO:0000313" key="12">
    <source>
        <dbReference type="Proteomes" id="UP000643525"/>
    </source>
</evidence>
<dbReference type="Gene3D" id="1.20.140.10">
    <property type="entry name" value="Butyryl-CoA Dehydrogenase, subunit A, domain 3"/>
    <property type="match status" value="2"/>
</dbReference>
<gene>
    <name evidence="11" type="ORF">H4W27_001206</name>
</gene>
<dbReference type="EMBL" id="JADBED010000001">
    <property type="protein sequence ID" value="MBE1524088.1"/>
    <property type="molecule type" value="Genomic_DNA"/>
</dbReference>
<dbReference type="RefSeq" id="WP_192595154.1">
    <property type="nucleotide sequence ID" value="NZ_BAAALJ010000020.1"/>
</dbReference>
<dbReference type="Pfam" id="PF01756">
    <property type="entry name" value="ACOX"/>
    <property type="match status" value="1"/>
</dbReference>
<comment type="caution">
    <text evidence="11">The sequence shown here is derived from an EMBL/GenBank/DDBJ whole genome shotgun (WGS) entry which is preliminary data.</text>
</comment>
<dbReference type="InterPro" id="IPR002655">
    <property type="entry name" value="Acyl-CoA_oxidase_C"/>
</dbReference>